<organism evidence="2 3">
    <name type="scientific">Oidiodendron maius (strain Zn)</name>
    <dbReference type="NCBI Taxonomy" id="913774"/>
    <lineage>
        <taxon>Eukaryota</taxon>
        <taxon>Fungi</taxon>
        <taxon>Dikarya</taxon>
        <taxon>Ascomycota</taxon>
        <taxon>Pezizomycotina</taxon>
        <taxon>Leotiomycetes</taxon>
        <taxon>Leotiomycetes incertae sedis</taxon>
        <taxon>Myxotrichaceae</taxon>
        <taxon>Oidiodendron</taxon>
    </lineage>
</organism>
<reference evidence="2 3" key="1">
    <citation type="submission" date="2014-04" db="EMBL/GenBank/DDBJ databases">
        <authorList>
            <consortium name="DOE Joint Genome Institute"/>
            <person name="Kuo A."/>
            <person name="Martino E."/>
            <person name="Perotto S."/>
            <person name="Kohler A."/>
            <person name="Nagy L.G."/>
            <person name="Floudas D."/>
            <person name="Copeland A."/>
            <person name="Barry K.W."/>
            <person name="Cichocki N."/>
            <person name="Veneault-Fourrey C."/>
            <person name="LaButti K."/>
            <person name="Lindquist E.A."/>
            <person name="Lipzen A."/>
            <person name="Lundell T."/>
            <person name="Morin E."/>
            <person name="Murat C."/>
            <person name="Sun H."/>
            <person name="Tunlid A."/>
            <person name="Henrissat B."/>
            <person name="Grigoriev I.V."/>
            <person name="Hibbett D.S."/>
            <person name="Martin F."/>
            <person name="Nordberg H.P."/>
            <person name="Cantor M.N."/>
            <person name="Hua S.X."/>
        </authorList>
    </citation>
    <scope>NUCLEOTIDE SEQUENCE [LARGE SCALE GENOMIC DNA]</scope>
    <source>
        <strain evidence="2 3">Zn</strain>
    </source>
</reference>
<protein>
    <submittedName>
        <fullName evidence="2">Uncharacterized protein</fullName>
    </submittedName>
</protein>
<sequence>MASEQDSCLDWLLSSPVALFISEMDLRQDSTPPFKDGQPKNSTAPPTRLRWPSETQRQRRPSNSSDISAPDMVVDAGPPSPGTSCEGDDYDYHSSGDMIWDSWLEDNSLSEPQFYIDEEEHLPLRTQRSHLTFRKTNFKRPDLTKIRSVGDLHQPRDFITFENRDRTCSSGPISSSLHPAKYEQGDKKLPHGDIMPTRPYSDPVQAQSISRVPSSIRSCTLLEPRPQRTIPSINTSLSTTPHPSEWLSKTVQPPNPPSGGEKSVFEDWDEPKVSFWRRSRKRKRRSTNGSGSDGNGDNKSPRRKGGKLWNLSLLALPGML</sequence>
<accession>A0A0C3HHH8</accession>
<dbReference type="EMBL" id="KN832870">
    <property type="protein sequence ID" value="KIN07641.1"/>
    <property type="molecule type" value="Genomic_DNA"/>
</dbReference>
<evidence type="ECO:0000256" key="1">
    <source>
        <dbReference type="SAM" id="MobiDB-lite"/>
    </source>
</evidence>
<dbReference type="Proteomes" id="UP000054321">
    <property type="component" value="Unassembled WGS sequence"/>
</dbReference>
<evidence type="ECO:0000313" key="2">
    <source>
        <dbReference type="EMBL" id="KIN07641.1"/>
    </source>
</evidence>
<feature type="compositionally biased region" description="Basic residues" evidence="1">
    <location>
        <begin position="275"/>
        <end position="286"/>
    </location>
</feature>
<dbReference type="OrthoDB" id="10650733at2759"/>
<gene>
    <name evidence="2" type="ORF">OIDMADRAFT_174579</name>
</gene>
<feature type="compositionally biased region" description="Polar residues" evidence="1">
    <location>
        <begin position="204"/>
        <end position="218"/>
    </location>
</feature>
<dbReference type="AlphaFoldDB" id="A0A0C3HHH8"/>
<evidence type="ECO:0000313" key="3">
    <source>
        <dbReference type="Proteomes" id="UP000054321"/>
    </source>
</evidence>
<dbReference type="HOGENOM" id="CLU_869040_0_0_1"/>
<keyword evidence="3" id="KW-1185">Reference proteome</keyword>
<dbReference type="InParanoid" id="A0A0C3HHH8"/>
<proteinExistence type="predicted"/>
<reference evidence="3" key="2">
    <citation type="submission" date="2015-01" db="EMBL/GenBank/DDBJ databases">
        <title>Evolutionary Origins and Diversification of the Mycorrhizal Mutualists.</title>
        <authorList>
            <consortium name="DOE Joint Genome Institute"/>
            <consortium name="Mycorrhizal Genomics Consortium"/>
            <person name="Kohler A."/>
            <person name="Kuo A."/>
            <person name="Nagy L.G."/>
            <person name="Floudas D."/>
            <person name="Copeland A."/>
            <person name="Barry K.W."/>
            <person name="Cichocki N."/>
            <person name="Veneault-Fourrey C."/>
            <person name="LaButti K."/>
            <person name="Lindquist E.A."/>
            <person name="Lipzen A."/>
            <person name="Lundell T."/>
            <person name="Morin E."/>
            <person name="Murat C."/>
            <person name="Riley R."/>
            <person name="Ohm R."/>
            <person name="Sun H."/>
            <person name="Tunlid A."/>
            <person name="Henrissat B."/>
            <person name="Grigoriev I.V."/>
            <person name="Hibbett D.S."/>
            <person name="Martin F."/>
        </authorList>
    </citation>
    <scope>NUCLEOTIDE SEQUENCE [LARGE SCALE GENOMIC DNA]</scope>
    <source>
        <strain evidence="3">Zn</strain>
    </source>
</reference>
<feature type="compositionally biased region" description="Polar residues" evidence="1">
    <location>
        <begin position="229"/>
        <end position="252"/>
    </location>
</feature>
<feature type="region of interest" description="Disordered" evidence="1">
    <location>
        <begin position="188"/>
        <end position="309"/>
    </location>
</feature>
<name>A0A0C3HHH8_OIDMZ</name>
<feature type="region of interest" description="Disordered" evidence="1">
    <location>
        <begin position="28"/>
        <end position="90"/>
    </location>
</feature>